<accession>A0A8S1IT22</accession>
<dbReference type="InterPro" id="IPR011990">
    <property type="entry name" value="TPR-like_helical_dom_sf"/>
</dbReference>
<feature type="repeat" description="PPR" evidence="2">
    <location>
        <begin position="300"/>
        <end position="335"/>
    </location>
</feature>
<dbReference type="PROSITE" id="PS51375">
    <property type="entry name" value="PPR"/>
    <property type="match status" value="1"/>
</dbReference>
<keyword evidence="4" id="KW-1185">Reference proteome</keyword>
<dbReference type="Gene3D" id="1.25.40.10">
    <property type="entry name" value="Tetratricopeptide repeat domain"/>
    <property type="match status" value="2"/>
</dbReference>
<evidence type="ECO:0000313" key="3">
    <source>
        <dbReference type="EMBL" id="CAD7697123.1"/>
    </source>
</evidence>
<evidence type="ECO:0008006" key="5">
    <source>
        <dbReference type="Google" id="ProtNLM"/>
    </source>
</evidence>
<keyword evidence="1" id="KW-0677">Repeat</keyword>
<name>A0A8S1IT22_9CHLO</name>
<comment type="caution">
    <text evidence="3">The sequence shown here is derived from an EMBL/GenBank/DDBJ whole genome shotgun (WGS) entry which is preliminary data.</text>
</comment>
<gene>
    <name evidence="3" type="ORF">OSTQU699_LOCUS2484</name>
</gene>
<protein>
    <recommendedName>
        <fullName evidence="5">Pentacotripeptide-repeat region of PRORP domain-containing protein</fullName>
    </recommendedName>
</protein>
<organism evidence="3 4">
    <name type="scientific">Ostreobium quekettii</name>
    <dbReference type="NCBI Taxonomy" id="121088"/>
    <lineage>
        <taxon>Eukaryota</taxon>
        <taxon>Viridiplantae</taxon>
        <taxon>Chlorophyta</taxon>
        <taxon>core chlorophytes</taxon>
        <taxon>Ulvophyceae</taxon>
        <taxon>TCBD clade</taxon>
        <taxon>Bryopsidales</taxon>
        <taxon>Ostreobineae</taxon>
        <taxon>Ostreobiaceae</taxon>
        <taxon>Ostreobium</taxon>
    </lineage>
</organism>
<dbReference type="Pfam" id="PF13812">
    <property type="entry name" value="PPR_3"/>
    <property type="match status" value="1"/>
</dbReference>
<dbReference type="AlphaFoldDB" id="A0A8S1IT22"/>
<dbReference type="NCBIfam" id="TIGR00756">
    <property type="entry name" value="PPR"/>
    <property type="match status" value="1"/>
</dbReference>
<dbReference type="Pfam" id="PF01535">
    <property type="entry name" value="PPR"/>
    <property type="match status" value="2"/>
</dbReference>
<dbReference type="Proteomes" id="UP000708148">
    <property type="component" value="Unassembled WGS sequence"/>
</dbReference>
<proteinExistence type="predicted"/>
<evidence type="ECO:0000256" key="1">
    <source>
        <dbReference type="ARBA" id="ARBA00022737"/>
    </source>
</evidence>
<evidence type="ECO:0000313" key="4">
    <source>
        <dbReference type="Proteomes" id="UP000708148"/>
    </source>
</evidence>
<evidence type="ECO:0000256" key="2">
    <source>
        <dbReference type="PROSITE-ProRule" id="PRU00708"/>
    </source>
</evidence>
<sequence length="393" mass="43469">MALSFQAGWKRCNIARATQQPKALSSPENVDKGQRASVMCQVMHGVRKMRKAIAAGNLEGATHIFLQRAEAALQGDFRSGTDMCDMLLVICGRTGDVELATKLLDRMVTVGMPCGRVAHNSMIFALCNTGRIQEAAEHLLMKVPQTTVTTAMYNQVLRNCAHTGNVDLFKECLQYMMTKGIDHDEDTWVERLRISGQQGEGHVAECWKDYLSASACVGYKASCARVMALQRCGSAEATSLAVREMADNIWHELAGDDRKAAKESLLKAFNAAICAAERSSRHDLVKSLLLQMRNWSIQPDIYTYNSLHRTMAKTGGSSADSEVLLQEMREHGVIPNDHSFAQLLQRHSDAGDCEGAEKAWQRMQAAGPVLDELVLQLLSLTPHKELCILYYCC</sequence>
<dbReference type="EMBL" id="CAJHUC010000607">
    <property type="protein sequence ID" value="CAD7697123.1"/>
    <property type="molecule type" value="Genomic_DNA"/>
</dbReference>
<dbReference type="OrthoDB" id="512740at2759"/>
<dbReference type="PANTHER" id="PTHR47859">
    <property type="entry name" value="PENTATRICOPEPTIDE REPEAT-CONTAINING PROTEIN"/>
    <property type="match status" value="1"/>
</dbReference>
<dbReference type="PANTHER" id="PTHR47859:SF1">
    <property type="entry name" value="PENTATRICOPEPTIDE REPEAT-CONTAINING PROTEIN"/>
    <property type="match status" value="1"/>
</dbReference>
<dbReference type="InterPro" id="IPR002885">
    <property type="entry name" value="PPR_rpt"/>
</dbReference>
<reference evidence="3" key="1">
    <citation type="submission" date="2020-12" db="EMBL/GenBank/DDBJ databases">
        <authorList>
            <person name="Iha C."/>
        </authorList>
    </citation>
    <scope>NUCLEOTIDE SEQUENCE</scope>
</reference>